<keyword evidence="1" id="KW-1133">Transmembrane helix</keyword>
<proteinExistence type="predicted"/>
<keyword evidence="1" id="KW-0472">Membrane</keyword>
<sequence>MKQLIRIFRPGILVALAAVIAHLTNLPAMLGAHPWWADKVIWVGVPVGFSLAATAWILQLPGGVRKLGFAGLTLVAFVLAQTGKMRFTASYAEDMLAGQLWYFGWIATCALAFATLASISWASRQIH</sequence>
<feature type="transmembrane region" description="Helical" evidence="1">
    <location>
        <begin position="12"/>
        <end position="35"/>
    </location>
</feature>
<accession>A0ABZ2XQP6</accession>
<evidence type="ECO:0008006" key="4">
    <source>
        <dbReference type="Google" id="ProtNLM"/>
    </source>
</evidence>
<evidence type="ECO:0000313" key="2">
    <source>
        <dbReference type="EMBL" id="WZK88414.1"/>
    </source>
</evidence>
<feature type="transmembrane region" description="Helical" evidence="1">
    <location>
        <begin position="67"/>
        <end position="87"/>
    </location>
</feature>
<feature type="transmembrane region" description="Helical" evidence="1">
    <location>
        <begin position="99"/>
        <end position="122"/>
    </location>
</feature>
<evidence type="ECO:0000256" key="1">
    <source>
        <dbReference type="SAM" id="Phobius"/>
    </source>
</evidence>
<name>A0ABZ2XQP6_9RHOB</name>
<keyword evidence="1" id="KW-0812">Transmembrane</keyword>
<organism evidence="2 3">
    <name type="scientific">Aliisedimentitalea scapharcae</name>
    <dbReference type="NCBI Taxonomy" id="1524259"/>
    <lineage>
        <taxon>Bacteria</taxon>
        <taxon>Pseudomonadati</taxon>
        <taxon>Pseudomonadota</taxon>
        <taxon>Alphaproteobacteria</taxon>
        <taxon>Rhodobacterales</taxon>
        <taxon>Roseobacteraceae</taxon>
        <taxon>Aliisedimentitalea</taxon>
    </lineage>
</organism>
<dbReference type="EMBL" id="CP123584">
    <property type="protein sequence ID" value="WZK88414.1"/>
    <property type="molecule type" value="Genomic_DNA"/>
</dbReference>
<reference evidence="2 3" key="1">
    <citation type="submission" date="2023-04" db="EMBL/GenBank/DDBJ databases">
        <title>Complete genome sequence of Alisedimentitalea scapharcae.</title>
        <authorList>
            <person name="Rong J.-C."/>
            <person name="Yi M.-L."/>
            <person name="Zhao Q."/>
        </authorList>
    </citation>
    <scope>NUCLEOTIDE SEQUENCE [LARGE SCALE GENOMIC DNA]</scope>
    <source>
        <strain evidence="2 3">KCTC 42119</strain>
    </source>
</reference>
<dbReference type="Proteomes" id="UP001623232">
    <property type="component" value="Chromosome"/>
</dbReference>
<evidence type="ECO:0000313" key="3">
    <source>
        <dbReference type="Proteomes" id="UP001623232"/>
    </source>
</evidence>
<feature type="transmembrane region" description="Helical" evidence="1">
    <location>
        <begin position="41"/>
        <end position="60"/>
    </location>
</feature>
<keyword evidence="3" id="KW-1185">Reference proteome</keyword>
<gene>
    <name evidence="2" type="ORF">QEZ52_17695</name>
</gene>
<protein>
    <recommendedName>
        <fullName evidence="4">Oxidoreductase</fullName>
    </recommendedName>
</protein>
<dbReference type="RefSeq" id="WP_406645800.1">
    <property type="nucleotide sequence ID" value="NZ_CP123584.1"/>
</dbReference>